<organism evidence="6 7">
    <name type="scientific">Glaciecola siphonariae</name>
    <dbReference type="NCBI Taxonomy" id="521012"/>
    <lineage>
        <taxon>Bacteria</taxon>
        <taxon>Pseudomonadati</taxon>
        <taxon>Pseudomonadota</taxon>
        <taxon>Gammaproteobacteria</taxon>
        <taxon>Alteromonadales</taxon>
        <taxon>Alteromonadaceae</taxon>
        <taxon>Glaciecola</taxon>
    </lineage>
</organism>
<keyword evidence="2" id="KW-0378">Hydrolase</keyword>
<accession>A0ABV9LSP4</accession>
<comment type="similarity">
    <text evidence="1">Belongs to the peptidase S45 family.</text>
</comment>
<dbReference type="InterPro" id="IPR043146">
    <property type="entry name" value="Penicillin_amidase_N_B-knob"/>
</dbReference>
<dbReference type="CDD" id="cd03747">
    <property type="entry name" value="Ntn_PGA_like"/>
    <property type="match status" value="1"/>
</dbReference>
<dbReference type="RefSeq" id="WP_382406269.1">
    <property type="nucleotide sequence ID" value="NZ_JBHSGU010000002.1"/>
</dbReference>
<dbReference type="InterPro" id="IPR029055">
    <property type="entry name" value="Ntn_hydrolases_N"/>
</dbReference>
<evidence type="ECO:0000256" key="4">
    <source>
        <dbReference type="ARBA" id="ARBA00038735"/>
    </source>
</evidence>
<feature type="compositionally biased region" description="Basic and acidic residues" evidence="5">
    <location>
        <begin position="239"/>
        <end position="250"/>
    </location>
</feature>
<dbReference type="PANTHER" id="PTHR34218:SF4">
    <property type="entry name" value="ACYL-HOMOSERINE LACTONE ACYLASE QUIP"/>
    <property type="match status" value="1"/>
</dbReference>
<evidence type="ECO:0000256" key="3">
    <source>
        <dbReference type="ARBA" id="ARBA00023145"/>
    </source>
</evidence>
<keyword evidence="3" id="KW-0865">Zymogen</keyword>
<dbReference type="Gene3D" id="1.10.1400.10">
    <property type="match status" value="1"/>
</dbReference>
<dbReference type="PANTHER" id="PTHR34218">
    <property type="entry name" value="PEPTIDASE S45 PENICILLIN AMIDASE"/>
    <property type="match status" value="1"/>
</dbReference>
<name>A0ABV9LSP4_9ALTE</name>
<evidence type="ECO:0000256" key="2">
    <source>
        <dbReference type="ARBA" id="ARBA00022801"/>
    </source>
</evidence>
<dbReference type="Gene3D" id="3.60.20.10">
    <property type="entry name" value="Glutamine Phosphoribosylpyrophosphate, subunit 1, domain 1"/>
    <property type="match status" value="1"/>
</dbReference>
<protein>
    <submittedName>
        <fullName evidence="6">Penicillin acylase family protein</fullName>
    </submittedName>
</protein>
<dbReference type="InterPro" id="IPR023343">
    <property type="entry name" value="Penicillin_amidase_dom1"/>
</dbReference>
<dbReference type="Gene3D" id="1.10.439.10">
    <property type="entry name" value="Penicillin Amidohydrolase, domain 1"/>
    <property type="match status" value="1"/>
</dbReference>
<dbReference type="EMBL" id="JBHSGU010000002">
    <property type="protein sequence ID" value="MFC4699527.1"/>
    <property type="molecule type" value="Genomic_DNA"/>
</dbReference>
<dbReference type="SUPFAM" id="SSF56235">
    <property type="entry name" value="N-terminal nucleophile aminohydrolases (Ntn hydrolases)"/>
    <property type="match status" value="1"/>
</dbReference>
<dbReference type="InterPro" id="IPR014395">
    <property type="entry name" value="Pen/GL7ACA/AHL_acylase"/>
</dbReference>
<dbReference type="Gene3D" id="2.30.120.10">
    <property type="match status" value="1"/>
</dbReference>
<dbReference type="Proteomes" id="UP001595897">
    <property type="component" value="Unassembled WGS sequence"/>
</dbReference>
<dbReference type="Pfam" id="PF01804">
    <property type="entry name" value="Penicil_amidase"/>
    <property type="match status" value="1"/>
</dbReference>
<reference evidence="7" key="1">
    <citation type="journal article" date="2019" name="Int. J. Syst. Evol. Microbiol.">
        <title>The Global Catalogue of Microorganisms (GCM) 10K type strain sequencing project: providing services to taxonomists for standard genome sequencing and annotation.</title>
        <authorList>
            <consortium name="The Broad Institute Genomics Platform"/>
            <consortium name="The Broad Institute Genome Sequencing Center for Infectious Disease"/>
            <person name="Wu L."/>
            <person name="Ma J."/>
        </authorList>
    </citation>
    <scope>NUCLEOTIDE SEQUENCE [LARGE SCALE GENOMIC DNA]</scope>
    <source>
        <strain evidence="7">KACC 12507</strain>
    </source>
</reference>
<evidence type="ECO:0000313" key="7">
    <source>
        <dbReference type="Proteomes" id="UP001595897"/>
    </source>
</evidence>
<keyword evidence="7" id="KW-1185">Reference proteome</keyword>
<comment type="subunit">
    <text evidence="4">Heterodimer of an alpha subunit and a beta subunit processed from the same precursor.</text>
</comment>
<dbReference type="InterPro" id="IPR043147">
    <property type="entry name" value="Penicillin_amidase_A-knob"/>
</dbReference>
<gene>
    <name evidence="6" type="ORF">ACFO4O_05075</name>
</gene>
<evidence type="ECO:0000256" key="5">
    <source>
        <dbReference type="SAM" id="MobiDB-lite"/>
    </source>
</evidence>
<sequence length="785" mass="87190">MRMLKISVLSILGLALLTVLAMYLYLASSLPDLDGQKHSAHLSAPASIERDSLGMAVINAQSQEDASFLLGYAHAQDRLFQMDLLRKSAAGELSSIVGKAALARDKRARFFQFKQRARIIADALPEHEKTLLEQYAKGVNTYIDEYGSPGFEFALTGTSMQPWSPADTILTTFSMYIDLQSSQVERDFENTAIRHAFGQQMLDFMYQPSAFQAAIDLSIEEAPRADIPILEPRVYSQDENAKDENAKLENDSYASDDLSLPSQEELQDIGSNNWAVAGSLTDSASAMLSSDMHLGLNVPIIWYKAQLNYRHQAKDVSVSGVSLPGTPLVIAGSNTHIAWGFTNSNVDNVDWVELPSDEKTETVIERIAVKDGEDEQLSIEVSKYGPVRTLAGKKYALSWVALQRYAVNMQIADMPLQTSTEEALALAKSVAIPVQNMVVADANGDIAWQLTGAITSRTTPSLAAIEAPQYDSAWQVQDVKPAFVYQPEIARVWSANARVISTKDLERYGDGGYALGARQRQIADALLEKNQFNEQDFNQLQLDNRALFLMPWHNLLTRTLAEQPQKYAKDIELLNKWQACACADSIGYTLVRRFRSTVINELMRPIKNELQRYGVPLRHSMRLIETPVWQIIKERPSAWLPTDQNNYTDFLLDAYQSTKSRLIERYDANPDTLAGLEWGTVNALTITHPFASALGPLDSVLNMDVVPSFGDSFMPAVQGRSFGASQRLIVRPGNLDKAILTIPGGQSMHPLSKYYRAGFDEYAEGGLTPLLPQEIEHSLSFSPTK</sequence>
<comment type="caution">
    <text evidence="6">The sequence shown here is derived from an EMBL/GenBank/DDBJ whole genome shotgun (WGS) entry which is preliminary data.</text>
</comment>
<evidence type="ECO:0000256" key="1">
    <source>
        <dbReference type="ARBA" id="ARBA00006586"/>
    </source>
</evidence>
<dbReference type="InterPro" id="IPR002692">
    <property type="entry name" value="S45"/>
</dbReference>
<dbReference type="PIRSF" id="PIRSF001227">
    <property type="entry name" value="Pen_acylase"/>
    <property type="match status" value="1"/>
</dbReference>
<feature type="region of interest" description="Disordered" evidence="5">
    <location>
        <begin position="233"/>
        <end position="256"/>
    </location>
</feature>
<evidence type="ECO:0000313" key="6">
    <source>
        <dbReference type="EMBL" id="MFC4699527.1"/>
    </source>
</evidence>
<proteinExistence type="inferred from homology"/>